<evidence type="ECO:0000313" key="5">
    <source>
        <dbReference type="Proteomes" id="UP001236723"/>
    </source>
</evidence>
<keyword evidence="5" id="KW-1185">Reference proteome</keyword>
<feature type="domain" description="PAC" evidence="2">
    <location>
        <begin position="337"/>
        <end position="389"/>
    </location>
</feature>
<dbReference type="RefSeq" id="WP_307068129.1">
    <property type="nucleotide sequence ID" value="NZ_JAUSUP010000004.1"/>
</dbReference>
<dbReference type="SUPFAM" id="SSF55785">
    <property type="entry name" value="PYP-like sensor domain (PAS domain)"/>
    <property type="match status" value="3"/>
</dbReference>
<dbReference type="InterPro" id="IPR013656">
    <property type="entry name" value="PAS_4"/>
</dbReference>
<organism evidence="4 5">
    <name type="scientific">Alkalibacillus filiformis</name>
    <dbReference type="NCBI Taxonomy" id="200990"/>
    <lineage>
        <taxon>Bacteria</taxon>
        <taxon>Bacillati</taxon>
        <taxon>Bacillota</taxon>
        <taxon>Bacilli</taxon>
        <taxon>Bacillales</taxon>
        <taxon>Bacillaceae</taxon>
        <taxon>Alkalibacillus</taxon>
    </lineage>
</organism>
<dbReference type="SUPFAM" id="SSF55073">
    <property type="entry name" value="Nucleotide cyclase"/>
    <property type="match status" value="1"/>
</dbReference>
<protein>
    <submittedName>
        <fullName evidence="4">Diguanylate cyclase (GGDEF)-like protein/PAS domain S-box-containing protein</fullName>
    </submittedName>
</protein>
<evidence type="ECO:0000259" key="3">
    <source>
        <dbReference type="PROSITE" id="PS50887"/>
    </source>
</evidence>
<dbReference type="InterPro" id="IPR043128">
    <property type="entry name" value="Rev_trsase/Diguanyl_cyclase"/>
</dbReference>
<dbReference type="Pfam" id="PF00990">
    <property type="entry name" value="GGDEF"/>
    <property type="match status" value="1"/>
</dbReference>
<dbReference type="SMART" id="SM00086">
    <property type="entry name" value="PAC"/>
    <property type="match status" value="3"/>
</dbReference>
<dbReference type="Pfam" id="PF13426">
    <property type="entry name" value="PAS_9"/>
    <property type="match status" value="1"/>
</dbReference>
<comment type="caution">
    <text evidence="4">The sequence shown here is derived from an EMBL/GenBank/DDBJ whole genome shotgun (WGS) entry which is preliminary data.</text>
</comment>
<sequence length="555" mass="63487">MLNNQLLNQVLMSGFDSMVFVMRVEGEDRFIYEFMNETAMNRTGLNQDVLGKGIVEVLPGELASSLVIKYRQSVEKKTNILFEGSFHSKSNEKYISETKLTPLLNEQGDCTHVVAVVRDITEFKKAEHARESSKRSLELSKQRYKSLFLDNADAIFSIDYNGKLVEVNNAFEELSGYPKQQLLGQSAFKFVDSSIKRQLKKCFIKTLRKKPQNFEVNTYNANGMQLDLDITMTPVVVEGQVTGVYVVIKDITEQRYAERTLSKNEERFRMIAESSHDLITLVDGEGIITYASPSYGNVLGYNPEYYVGRSLLHNLHEGDFKGVLRSFDHAQETGEPISLEFRQYHQEKGWLWFELQGKPIYDDNGQFHQMVVVTRNISERKAYEEQLKMFAYHDPLTELPNRRLFQTNLSEHLNEYQKSGKGFAVMMLDIDNFKTINDEHGHDVGDEVIKEFGNRIQRSLRETDFIARMGGDEFIALLTNISSKKDALEVVHRVRRVVEQVWDISGEDLAVTTSIGVALPDSEQVTNDELIKFADSALYDAKSLGKDTYQLTTIV</sequence>
<dbReference type="NCBIfam" id="TIGR00254">
    <property type="entry name" value="GGDEF"/>
    <property type="match status" value="1"/>
</dbReference>
<dbReference type="PROSITE" id="PS50887">
    <property type="entry name" value="GGDEF"/>
    <property type="match status" value="1"/>
</dbReference>
<dbReference type="Gene3D" id="3.30.70.270">
    <property type="match status" value="1"/>
</dbReference>
<feature type="domain" description="PAC" evidence="2">
    <location>
        <begin position="212"/>
        <end position="263"/>
    </location>
</feature>
<reference evidence="4 5" key="1">
    <citation type="submission" date="2023-07" db="EMBL/GenBank/DDBJ databases">
        <title>Genomic Encyclopedia of Type Strains, Phase IV (KMG-IV): sequencing the most valuable type-strain genomes for metagenomic binning, comparative biology and taxonomic classification.</title>
        <authorList>
            <person name="Goeker M."/>
        </authorList>
    </citation>
    <scope>NUCLEOTIDE SEQUENCE [LARGE SCALE GENOMIC DNA]</scope>
    <source>
        <strain evidence="4 5">DSM 15448</strain>
    </source>
</reference>
<dbReference type="NCBIfam" id="TIGR00229">
    <property type="entry name" value="sensory_box"/>
    <property type="match status" value="3"/>
</dbReference>
<feature type="domain" description="GGDEF" evidence="3">
    <location>
        <begin position="421"/>
        <end position="554"/>
    </location>
</feature>
<dbReference type="Pfam" id="PF08447">
    <property type="entry name" value="PAS_3"/>
    <property type="match status" value="1"/>
</dbReference>
<proteinExistence type="predicted"/>
<feature type="domain" description="PAS" evidence="1">
    <location>
        <begin position="264"/>
        <end position="334"/>
    </location>
</feature>
<evidence type="ECO:0000313" key="4">
    <source>
        <dbReference type="EMBL" id="MDQ0351969.1"/>
    </source>
</evidence>
<dbReference type="InterPro" id="IPR013655">
    <property type="entry name" value="PAS_fold_3"/>
</dbReference>
<dbReference type="Proteomes" id="UP001236723">
    <property type="component" value="Unassembled WGS sequence"/>
</dbReference>
<dbReference type="InterPro" id="IPR029787">
    <property type="entry name" value="Nucleotide_cyclase"/>
</dbReference>
<dbReference type="InterPro" id="IPR035965">
    <property type="entry name" value="PAS-like_dom_sf"/>
</dbReference>
<dbReference type="Gene3D" id="3.30.450.20">
    <property type="entry name" value="PAS domain"/>
    <property type="match status" value="3"/>
</dbReference>
<dbReference type="SMART" id="SM00091">
    <property type="entry name" value="PAS"/>
    <property type="match status" value="3"/>
</dbReference>
<dbReference type="CDD" id="cd00130">
    <property type="entry name" value="PAS"/>
    <property type="match status" value="2"/>
</dbReference>
<dbReference type="PANTHER" id="PTHR44757">
    <property type="entry name" value="DIGUANYLATE CYCLASE DGCP"/>
    <property type="match status" value="1"/>
</dbReference>
<dbReference type="InterPro" id="IPR052155">
    <property type="entry name" value="Biofilm_reg_signaling"/>
</dbReference>
<dbReference type="InterPro" id="IPR000014">
    <property type="entry name" value="PAS"/>
</dbReference>
<dbReference type="PROSITE" id="PS50112">
    <property type="entry name" value="PAS"/>
    <property type="match status" value="2"/>
</dbReference>
<dbReference type="Pfam" id="PF08448">
    <property type="entry name" value="PAS_4"/>
    <property type="match status" value="1"/>
</dbReference>
<gene>
    <name evidence="4" type="ORF">J2R98_001801</name>
</gene>
<evidence type="ECO:0000259" key="1">
    <source>
        <dbReference type="PROSITE" id="PS50112"/>
    </source>
</evidence>
<dbReference type="PROSITE" id="PS50113">
    <property type="entry name" value="PAC"/>
    <property type="match status" value="3"/>
</dbReference>
<evidence type="ECO:0000259" key="2">
    <source>
        <dbReference type="PROSITE" id="PS50113"/>
    </source>
</evidence>
<dbReference type="InterPro" id="IPR000160">
    <property type="entry name" value="GGDEF_dom"/>
</dbReference>
<dbReference type="CDD" id="cd01949">
    <property type="entry name" value="GGDEF"/>
    <property type="match status" value="1"/>
</dbReference>
<dbReference type="PANTHER" id="PTHR44757:SF2">
    <property type="entry name" value="BIOFILM ARCHITECTURE MAINTENANCE PROTEIN MBAA"/>
    <property type="match status" value="1"/>
</dbReference>
<name>A0ABU0DUF6_9BACI</name>
<dbReference type="EMBL" id="JAUSUP010000004">
    <property type="protein sequence ID" value="MDQ0351969.1"/>
    <property type="molecule type" value="Genomic_DNA"/>
</dbReference>
<accession>A0ABU0DUF6</accession>
<dbReference type="InterPro" id="IPR000700">
    <property type="entry name" value="PAS-assoc_C"/>
</dbReference>
<dbReference type="SMART" id="SM00267">
    <property type="entry name" value="GGDEF"/>
    <property type="match status" value="1"/>
</dbReference>
<feature type="domain" description="PAC" evidence="2">
    <location>
        <begin position="80"/>
        <end position="132"/>
    </location>
</feature>
<dbReference type="InterPro" id="IPR001610">
    <property type="entry name" value="PAC"/>
</dbReference>
<feature type="domain" description="PAS" evidence="1">
    <location>
        <begin position="140"/>
        <end position="210"/>
    </location>
</feature>